<dbReference type="OrthoDB" id="3171102at2"/>
<dbReference type="AlphaFoldDB" id="A0A1H0R2X9"/>
<dbReference type="Proteomes" id="UP000199651">
    <property type="component" value="Unassembled WGS sequence"/>
</dbReference>
<evidence type="ECO:0000259" key="5">
    <source>
        <dbReference type="PROSITE" id="PS50931"/>
    </source>
</evidence>
<evidence type="ECO:0000256" key="1">
    <source>
        <dbReference type="ARBA" id="ARBA00009437"/>
    </source>
</evidence>
<feature type="domain" description="HTH lysR-type" evidence="5">
    <location>
        <begin position="1"/>
        <end position="60"/>
    </location>
</feature>
<proteinExistence type="inferred from homology"/>
<dbReference type="PANTHER" id="PTHR30346">
    <property type="entry name" value="TRANSCRIPTIONAL DUAL REGULATOR HCAR-RELATED"/>
    <property type="match status" value="1"/>
</dbReference>
<dbReference type="SUPFAM" id="SSF46785">
    <property type="entry name" value="Winged helix' DNA-binding domain"/>
    <property type="match status" value="1"/>
</dbReference>
<dbReference type="PRINTS" id="PR00039">
    <property type="entry name" value="HTHLYSR"/>
</dbReference>
<sequence length="313" mass="34132">MELEVRHLRVVCAIAETGSLTRAAAALRMAQPGLTAQLQRVERVLGGPLFTRDRRGAVPTALGNLVLSRARAVLPALDDLKLAATLSSGESLAVLRVGTVNAGFAGALIRRLRATFAEADFTTRAQSCATPLIELVAEGRLELAVVGDCPGYEIAPRPGVTLLPVHTEPIFALLPEDHPLTEQSEVDLKDLAAIEWTLPPDDDDRVWEYYTEVFGQSGVEPRIAHQVEGVLVFDLIRSLRVASLCQATCVPPDGVVVRPISRTPLWYRHVLAWNTNGPLAAHADTLAELAHDSYEETATRSQTYGEWRRAQLR</sequence>
<evidence type="ECO:0000256" key="3">
    <source>
        <dbReference type="ARBA" id="ARBA00023125"/>
    </source>
</evidence>
<evidence type="ECO:0000256" key="2">
    <source>
        <dbReference type="ARBA" id="ARBA00023015"/>
    </source>
</evidence>
<evidence type="ECO:0000256" key="4">
    <source>
        <dbReference type="ARBA" id="ARBA00023163"/>
    </source>
</evidence>
<protein>
    <submittedName>
        <fullName evidence="6">DNA-binding transcriptional regulator, LysR family</fullName>
    </submittedName>
</protein>
<dbReference type="SUPFAM" id="SSF53850">
    <property type="entry name" value="Periplasmic binding protein-like II"/>
    <property type="match status" value="1"/>
</dbReference>
<dbReference type="GO" id="GO:0003700">
    <property type="term" value="F:DNA-binding transcription factor activity"/>
    <property type="evidence" value="ECO:0007669"/>
    <property type="project" value="InterPro"/>
</dbReference>
<gene>
    <name evidence="6" type="ORF">SAMN05192558_107276</name>
</gene>
<dbReference type="InterPro" id="IPR036388">
    <property type="entry name" value="WH-like_DNA-bd_sf"/>
</dbReference>
<keyword evidence="7" id="KW-1185">Reference proteome</keyword>
<dbReference type="GO" id="GO:0032993">
    <property type="term" value="C:protein-DNA complex"/>
    <property type="evidence" value="ECO:0007669"/>
    <property type="project" value="TreeGrafter"/>
</dbReference>
<dbReference type="InterPro" id="IPR036390">
    <property type="entry name" value="WH_DNA-bd_sf"/>
</dbReference>
<dbReference type="Pfam" id="PF03466">
    <property type="entry name" value="LysR_substrate"/>
    <property type="match status" value="1"/>
</dbReference>
<comment type="similarity">
    <text evidence="1">Belongs to the LysR transcriptional regulatory family.</text>
</comment>
<dbReference type="Gene3D" id="3.40.190.290">
    <property type="match status" value="1"/>
</dbReference>
<dbReference type="PANTHER" id="PTHR30346:SF30">
    <property type="entry name" value="SMALL NEUTRAL PROTEASE REGULATORY PROTEIN"/>
    <property type="match status" value="1"/>
</dbReference>
<dbReference type="InterPro" id="IPR005119">
    <property type="entry name" value="LysR_subst-bd"/>
</dbReference>
<dbReference type="Gene3D" id="1.10.10.10">
    <property type="entry name" value="Winged helix-like DNA-binding domain superfamily/Winged helix DNA-binding domain"/>
    <property type="match status" value="1"/>
</dbReference>
<evidence type="ECO:0000313" key="6">
    <source>
        <dbReference type="EMBL" id="SDP23884.1"/>
    </source>
</evidence>
<evidence type="ECO:0000313" key="7">
    <source>
        <dbReference type="Proteomes" id="UP000199651"/>
    </source>
</evidence>
<keyword evidence="3 6" id="KW-0238">DNA-binding</keyword>
<dbReference type="GO" id="GO:0003677">
    <property type="term" value="F:DNA binding"/>
    <property type="evidence" value="ECO:0007669"/>
    <property type="project" value="UniProtKB-KW"/>
</dbReference>
<dbReference type="RefSeq" id="WP_091377913.1">
    <property type="nucleotide sequence ID" value="NZ_FNDV01000004.1"/>
</dbReference>
<keyword evidence="4" id="KW-0804">Transcription</keyword>
<dbReference type="EMBL" id="FNJB01000007">
    <property type="protein sequence ID" value="SDP23884.1"/>
    <property type="molecule type" value="Genomic_DNA"/>
</dbReference>
<dbReference type="PROSITE" id="PS50931">
    <property type="entry name" value="HTH_LYSR"/>
    <property type="match status" value="1"/>
</dbReference>
<organism evidence="6 7">
    <name type="scientific">Actinokineospora alba</name>
    <dbReference type="NCBI Taxonomy" id="504798"/>
    <lineage>
        <taxon>Bacteria</taxon>
        <taxon>Bacillati</taxon>
        <taxon>Actinomycetota</taxon>
        <taxon>Actinomycetes</taxon>
        <taxon>Pseudonocardiales</taxon>
        <taxon>Pseudonocardiaceae</taxon>
        <taxon>Actinokineospora</taxon>
    </lineage>
</organism>
<accession>A0A1H0R2X9</accession>
<reference evidence="7" key="1">
    <citation type="submission" date="2016-10" db="EMBL/GenBank/DDBJ databases">
        <authorList>
            <person name="Varghese N."/>
            <person name="Submissions S."/>
        </authorList>
    </citation>
    <scope>NUCLEOTIDE SEQUENCE [LARGE SCALE GENOMIC DNA]</scope>
    <source>
        <strain evidence="7">IBRC-M 10655</strain>
    </source>
</reference>
<dbReference type="InterPro" id="IPR000847">
    <property type="entry name" value="LysR_HTH_N"/>
</dbReference>
<name>A0A1H0R2X9_9PSEU</name>
<keyword evidence="2" id="KW-0805">Transcription regulation</keyword>
<dbReference type="Pfam" id="PF00126">
    <property type="entry name" value="HTH_1"/>
    <property type="match status" value="1"/>
</dbReference>
<dbReference type="STRING" id="504798.SAMN05421871_104275"/>